<reference evidence="3 4" key="1">
    <citation type="submission" date="2016-12" db="EMBL/GenBank/DDBJ databases">
        <title>Genome sequencing and description of Paenibacillus sp. nov. from high altitude lake in the Indian Trans- Himalayas.</title>
        <authorList>
            <person name="Kiran S."/>
            <person name="Swarnkar M.K."/>
            <person name="Rana A."/>
            <person name="Tewari R."/>
            <person name="Gulati A."/>
        </authorList>
    </citation>
    <scope>NUCLEOTIDE SEQUENCE [LARGE SCALE GENOMIC DNA]</scope>
    <source>
        <strain evidence="3 4">IHBB 9951</strain>
    </source>
</reference>
<feature type="domain" description="Microcystin LR degradation protein MlrC C-terminal" evidence="1">
    <location>
        <begin position="308"/>
        <end position="482"/>
    </location>
</feature>
<dbReference type="Pfam" id="PF07364">
    <property type="entry name" value="DUF1485"/>
    <property type="match status" value="1"/>
</dbReference>
<evidence type="ECO:0000313" key="4">
    <source>
        <dbReference type="Proteomes" id="UP000189059"/>
    </source>
</evidence>
<dbReference type="PIRSF" id="PIRSF012702">
    <property type="entry name" value="UCP012702"/>
    <property type="match status" value="1"/>
</dbReference>
<sequence>MNGSPNAQRMRLAVAGMYHETNTFAPFKTGLDAFRGEWTEGIEDFQARYKGTLTTMGGLIDAAEQDGIELVPGIYTSATPGGLVTEDAITTLLKEVSDSVSRHADGLILILHGAMVAQGHSDPEGELLRLLRLRLGRSFPIAVTIDMHGNISPGMLEAADIMIGYDTYPHVDMYERAIEAFSLLKQYIMGTIRPARACAFTRMLVVPQAMTTDQGPMRDLLDRAHAIEQDSRVLNVSVVGGFPYADTPHTGMCCVVTTDGDEELAKRYAVELGQRAVEWKERFWIKAMPPSEAIAEALIQPPGSIVLAEGSDNVGGGAPGDATHLLRCLIKLREPGLMVIADKAAVEAAFRSGIGGIFESFVGGRHDRLHGNPVRVTGKVRLLFDGDFQHAGPYMKGHFASMGRTALIQCGSLTLILTEHRIPPWDIGHVRSVGVWPGDYRIIAVKSAVAWEASFGEAATSVIHVDSPGCCSVNLKHFDYRHVLRPVYPLDEELAPVVRCLQFVSELQSIRTKKR</sequence>
<evidence type="ECO:0000259" key="2">
    <source>
        <dbReference type="Pfam" id="PF07364"/>
    </source>
</evidence>
<comment type="caution">
    <text evidence="3">The sequence shown here is derived from an EMBL/GenBank/DDBJ whole genome shotgun (WGS) entry which is preliminary data.</text>
</comment>
<dbReference type="RefSeq" id="WP_223260447.1">
    <property type="nucleotide sequence ID" value="NZ_MRVI01000001.1"/>
</dbReference>
<dbReference type="InterPro" id="IPR010799">
    <property type="entry name" value="MlrC_C"/>
</dbReference>
<feature type="domain" description="Microcystin LR degradation protein MlrC N-terminal" evidence="2">
    <location>
        <begin position="11"/>
        <end position="298"/>
    </location>
</feature>
<dbReference type="Pfam" id="PF07171">
    <property type="entry name" value="MlrC_C"/>
    <property type="match status" value="1"/>
</dbReference>
<evidence type="ECO:0000313" key="3">
    <source>
        <dbReference type="EMBL" id="OOC61390.1"/>
    </source>
</evidence>
<evidence type="ECO:0000259" key="1">
    <source>
        <dbReference type="Pfam" id="PF07171"/>
    </source>
</evidence>
<dbReference type="InterPro" id="IPR015995">
    <property type="entry name" value="MlrC_N"/>
</dbReference>
<keyword evidence="4" id="KW-1185">Reference proteome</keyword>
<dbReference type="Proteomes" id="UP000189059">
    <property type="component" value="Unassembled WGS sequence"/>
</dbReference>
<proteinExistence type="predicted"/>
<organism evidence="3 4">
    <name type="scientific">Paenibacillus ihbetae</name>
    <dbReference type="NCBI Taxonomy" id="1870820"/>
    <lineage>
        <taxon>Bacteria</taxon>
        <taxon>Bacillati</taxon>
        <taxon>Bacillota</taxon>
        <taxon>Bacilli</taxon>
        <taxon>Bacillales</taxon>
        <taxon>Paenibacillaceae</taxon>
        <taxon>Paenibacillus</taxon>
    </lineage>
</organism>
<gene>
    <name evidence="3" type="ORF">BBD40_05520</name>
</gene>
<protein>
    <recommendedName>
        <fullName evidence="5">Microcystin degradation protein MlrC</fullName>
    </recommendedName>
</protein>
<dbReference type="InterPro" id="IPR009197">
    <property type="entry name" value="MlrC"/>
</dbReference>
<accession>A0ABX3JVL2</accession>
<dbReference type="EMBL" id="MRVI01000001">
    <property type="protein sequence ID" value="OOC61390.1"/>
    <property type="molecule type" value="Genomic_DNA"/>
</dbReference>
<name>A0ABX3JVL2_9BACL</name>
<evidence type="ECO:0008006" key="5">
    <source>
        <dbReference type="Google" id="ProtNLM"/>
    </source>
</evidence>